<dbReference type="InterPro" id="IPR048386">
    <property type="entry name" value="Med15_C"/>
</dbReference>
<feature type="domain" description="ARC105/Med15 mediator subunit C-terminal" evidence="2">
    <location>
        <begin position="588"/>
        <end position="692"/>
    </location>
</feature>
<gene>
    <name evidence="3" type="ORF">CRE_24413</name>
</gene>
<name>E3MFV1_CAERE</name>
<feature type="compositionally biased region" description="Basic and acidic residues" evidence="1">
    <location>
        <begin position="517"/>
        <end position="535"/>
    </location>
</feature>
<protein>
    <recommendedName>
        <fullName evidence="2">ARC105/Med15 mediator subunit C-terminal domain-containing protein</fullName>
    </recommendedName>
</protein>
<dbReference type="Pfam" id="PF21539">
    <property type="entry name" value="Med15_C"/>
    <property type="match status" value="1"/>
</dbReference>
<feature type="compositionally biased region" description="Low complexity" evidence="1">
    <location>
        <begin position="706"/>
        <end position="718"/>
    </location>
</feature>
<feature type="compositionally biased region" description="Gly residues" evidence="1">
    <location>
        <begin position="206"/>
        <end position="223"/>
    </location>
</feature>
<feature type="compositionally biased region" description="Low complexity" evidence="1">
    <location>
        <begin position="185"/>
        <end position="202"/>
    </location>
</feature>
<dbReference type="eggNOG" id="ENOG502QQV3">
    <property type="taxonomic scope" value="Eukaryota"/>
</dbReference>
<feature type="compositionally biased region" description="Low complexity" evidence="1">
    <location>
        <begin position="256"/>
        <end position="278"/>
    </location>
</feature>
<evidence type="ECO:0000256" key="1">
    <source>
        <dbReference type="SAM" id="MobiDB-lite"/>
    </source>
</evidence>
<feature type="compositionally biased region" description="Low complexity" evidence="1">
    <location>
        <begin position="224"/>
        <end position="244"/>
    </location>
</feature>
<evidence type="ECO:0000259" key="2">
    <source>
        <dbReference type="Pfam" id="PF21539"/>
    </source>
</evidence>
<feature type="compositionally biased region" description="Pro residues" evidence="1">
    <location>
        <begin position="131"/>
        <end position="140"/>
    </location>
</feature>
<feature type="region of interest" description="Disordered" evidence="1">
    <location>
        <begin position="306"/>
        <end position="334"/>
    </location>
</feature>
<feature type="region of interest" description="Disordered" evidence="1">
    <location>
        <begin position="517"/>
        <end position="567"/>
    </location>
</feature>
<organism evidence="4">
    <name type="scientific">Caenorhabditis remanei</name>
    <name type="common">Caenorhabditis vulgaris</name>
    <dbReference type="NCBI Taxonomy" id="31234"/>
    <lineage>
        <taxon>Eukaryota</taxon>
        <taxon>Metazoa</taxon>
        <taxon>Ecdysozoa</taxon>
        <taxon>Nematoda</taxon>
        <taxon>Chromadorea</taxon>
        <taxon>Rhabditida</taxon>
        <taxon>Rhabditina</taxon>
        <taxon>Rhabditomorpha</taxon>
        <taxon>Rhabditoidea</taxon>
        <taxon>Rhabditidae</taxon>
        <taxon>Peloderinae</taxon>
        <taxon>Caenorhabditis</taxon>
    </lineage>
</organism>
<feature type="compositionally biased region" description="Basic and acidic residues" evidence="1">
    <location>
        <begin position="547"/>
        <end position="565"/>
    </location>
</feature>
<feature type="compositionally biased region" description="Basic and acidic residues" evidence="1">
    <location>
        <begin position="146"/>
        <end position="156"/>
    </location>
</feature>
<feature type="compositionally biased region" description="Gly residues" evidence="1">
    <location>
        <begin position="90"/>
        <end position="101"/>
    </location>
</feature>
<dbReference type="OrthoDB" id="445326at2759"/>
<dbReference type="OMA" id="PYHEHIK"/>
<proteinExistence type="predicted"/>
<dbReference type="InParanoid" id="E3MFV1"/>
<dbReference type="Proteomes" id="UP000008281">
    <property type="component" value="Unassembled WGS sequence"/>
</dbReference>
<evidence type="ECO:0000313" key="3">
    <source>
        <dbReference type="EMBL" id="EFP01170.1"/>
    </source>
</evidence>
<feature type="compositionally biased region" description="Low complexity" evidence="1">
    <location>
        <begin position="79"/>
        <end position="89"/>
    </location>
</feature>
<dbReference type="HOGENOM" id="CLU_015437_0_0_1"/>
<dbReference type="FunCoup" id="E3MFV1">
    <property type="interactions" value="1779"/>
</dbReference>
<accession>E3MFV1</accession>
<feature type="region of interest" description="Disordered" evidence="1">
    <location>
        <begin position="1"/>
        <end position="22"/>
    </location>
</feature>
<dbReference type="EMBL" id="DS268442">
    <property type="protein sequence ID" value="EFP01170.1"/>
    <property type="molecule type" value="Genomic_DNA"/>
</dbReference>
<feature type="compositionally biased region" description="Basic residues" evidence="1">
    <location>
        <begin position="724"/>
        <end position="735"/>
    </location>
</feature>
<sequence>MNSTARNPAPSGVKTQASRRPKTLQELKIQLQQYQTVRSQQLHNMLQAGQISTAQFQNEIHLLNEKIQSSYNKYNQQCVQQQQRMQQQQQGGGGGGGGGVGPPQQPSQQMGGVSGNPSEIQMSSSSSSNRMPPPQLPPPGAGMSVAEKKKMMEIQKQRALMAQQQQQQQQGGGPGMRFPPGTTLQQQQQMRMQQQYQQQQQQNSGGYRGMSGPGYPGMGGGMQGAMSQHLQQQHMQPPQTPQSHGPASVSNPPSVQQQQQFQQQQQYYQQQQQNQQMHLQQQQQQQQQQLQQQQQQQLQHQQQLHHQQQQQQQQHQQQQQQQQMQQQHPQQDGPFLHPQAVVAAAPPPPQPVEKPEDIKYKEMIKELRAQYYEFIQAMVRRQTQQRGLVPMLQILDGERTVPYANLINLKASLHRLTVRDCPTFHLMEEIRKNLFKKKEEREKAAEMSFSEKDTNLSAVCEKADKRLISRSKDDPFEVKPWASLKHLMIQVPDHVRELIKGPHHDSSPMKEIKEELEAELKEEAESKSSLKRKIEDDEDGYEAMVQEAKKPKEDSGEHEEQRPDEDPAMINPIFVIKTVFEQRKPWIIPPKARDELIELSNWNIDDHCLPSCSTSPFIIISVKSSQLLINPLRISLPNNYPASPATVQFDLTFPEHSEYGPTLQKLFEKHLATKSAVRSLIDFVEAYNAACDEYQTYISKYTCVDSSPSSSKISSIVSRPPEKKYKHPRKQHPRHASVLKAKGIVI</sequence>
<feature type="region of interest" description="Disordered" evidence="1">
    <location>
        <begin position="79"/>
        <end position="278"/>
    </location>
</feature>
<keyword evidence="4" id="KW-1185">Reference proteome</keyword>
<reference evidence="3" key="1">
    <citation type="submission" date="2007-07" db="EMBL/GenBank/DDBJ databases">
        <title>PCAP assembly of the Caenorhabditis remanei genome.</title>
        <authorList>
            <consortium name="The Caenorhabditis remanei Sequencing Consortium"/>
            <person name="Wilson R.K."/>
        </authorList>
    </citation>
    <scope>NUCLEOTIDE SEQUENCE [LARGE SCALE GENOMIC DNA]</scope>
    <source>
        <strain evidence="3">PB4641</strain>
    </source>
</reference>
<feature type="compositionally biased region" description="Low complexity" evidence="1">
    <location>
        <begin position="306"/>
        <end position="331"/>
    </location>
</feature>
<evidence type="ECO:0000313" key="4">
    <source>
        <dbReference type="Proteomes" id="UP000008281"/>
    </source>
</evidence>
<dbReference type="AlphaFoldDB" id="E3MFV1"/>
<feature type="region of interest" description="Disordered" evidence="1">
    <location>
        <begin position="705"/>
        <end position="735"/>
    </location>
</feature>
<dbReference type="STRING" id="31234.E3MFV1"/>